<gene>
    <name evidence="1" type="ORF">F2Q69_00003213</name>
</gene>
<organism evidence="1 2">
    <name type="scientific">Brassica cretica</name>
    <name type="common">Mustard</name>
    <dbReference type="NCBI Taxonomy" id="69181"/>
    <lineage>
        <taxon>Eukaryota</taxon>
        <taxon>Viridiplantae</taxon>
        <taxon>Streptophyta</taxon>
        <taxon>Embryophyta</taxon>
        <taxon>Tracheophyta</taxon>
        <taxon>Spermatophyta</taxon>
        <taxon>Magnoliopsida</taxon>
        <taxon>eudicotyledons</taxon>
        <taxon>Gunneridae</taxon>
        <taxon>Pentapetalae</taxon>
        <taxon>rosids</taxon>
        <taxon>malvids</taxon>
        <taxon>Brassicales</taxon>
        <taxon>Brassicaceae</taxon>
        <taxon>Brassiceae</taxon>
        <taxon>Brassica</taxon>
    </lineage>
</organism>
<proteinExistence type="predicted"/>
<dbReference type="Proteomes" id="UP000712600">
    <property type="component" value="Unassembled WGS sequence"/>
</dbReference>
<dbReference type="AlphaFoldDB" id="A0A8S9NVP9"/>
<name>A0A8S9NVP9_BRACR</name>
<protein>
    <submittedName>
        <fullName evidence="1">Uncharacterized protein</fullName>
    </submittedName>
</protein>
<dbReference type="EMBL" id="QGKX02001521">
    <property type="protein sequence ID" value="KAF3506151.1"/>
    <property type="molecule type" value="Genomic_DNA"/>
</dbReference>
<comment type="caution">
    <text evidence="1">The sequence shown here is derived from an EMBL/GenBank/DDBJ whole genome shotgun (WGS) entry which is preliminary data.</text>
</comment>
<accession>A0A8S9NVP9</accession>
<evidence type="ECO:0000313" key="1">
    <source>
        <dbReference type="EMBL" id="KAF3506151.1"/>
    </source>
</evidence>
<reference evidence="1" key="1">
    <citation type="submission" date="2019-12" db="EMBL/GenBank/DDBJ databases">
        <title>Genome sequencing and annotation of Brassica cretica.</title>
        <authorList>
            <person name="Studholme D.J."/>
            <person name="Sarris P."/>
        </authorList>
    </citation>
    <scope>NUCLEOTIDE SEQUENCE</scope>
    <source>
        <strain evidence="1">PFS-109/04</strain>
        <tissue evidence="1">Leaf</tissue>
    </source>
</reference>
<evidence type="ECO:0000313" key="2">
    <source>
        <dbReference type="Proteomes" id="UP000712600"/>
    </source>
</evidence>
<sequence>MYDCNGEHLASISVRRDLIVHDFAPGGSTWTIKALKFAQWLEQELLNSNIQMGRLFANHYSSLSSLTPSSIAATPHSSIQFFPFRSKLQSLLETQHKVPIFTVLEAFTASLYWVTRL</sequence>